<comment type="caution">
    <text evidence="2">The sequence shown here is derived from an EMBL/GenBank/DDBJ whole genome shotgun (WGS) entry which is preliminary data.</text>
</comment>
<reference evidence="2" key="1">
    <citation type="submission" date="2021-08" db="EMBL/GenBank/DDBJ databases">
        <title>Comparative analyses of Brucepasteria parasyntrophica and Teretinema zuelzerae.</title>
        <authorList>
            <person name="Song Y."/>
            <person name="Brune A."/>
        </authorList>
    </citation>
    <scope>NUCLEOTIDE SEQUENCE</scope>
    <source>
        <strain evidence="2">DSM 1903</strain>
    </source>
</reference>
<accession>A0AAE3EKM1</accession>
<organism evidence="2 3">
    <name type="scientific">Teretinema zuelzerae</name>
    <dbReference type="NCBI Taxonomy" id="156"/>
    <lineage>
        <taxon>Bacteria</taxon>
        <taxon>Pseudomonadati</taxon>
        <taxon>Spirochaetota</taxon>
        <taxon>Spirochaetia</taxon>
        <taxon>Spirochaetales</taxon>
        <taxon>Treponemataceae</taxon>
        <taxon>Teretinema</taxon>
    </lineage>
</organism>
<evidence type="ECO:0000256" key="1">
    <source>
        <dbReference type="SAM" id="Phobius"/>
    </source>
</evidence>
<dbReference type="Proteomes" id="UP001198163">
    <property type="component" value="Unassembled WGS sequence"/>
</dbReference>
<dbReference type="EMBL" id="JAINWA010000003">
    <property type="protein sequence ID" value="MCD1655996.1"/>
    <property type="molecule type" value="Genomic_DNA"/>
</dbReference>
<dbReference type="AlphaFoldDB" id="A0AAE3EKM1"/>
<dbReference type="RefSeq" id="WP_230758230.1">
    <property type="nucleotide sequence ID" value="NZ_JAINWA010000003.1"/>
</dbReference>
<evidence type="ECO:0000313" key="2">
    <source>
        <dbReference type="EMBL" id="MCD1655996.1"/>
    </source>
</evidence>
<protein>
    <submittedName>
        <fullName evidence="2">Uncharacterized protein</fullName>
    </submittedName>
</protein>
<feature type="transmembrane region" description="Helical" evidence="1">
    <location>
        <begin position="12"/>
        <end position="34"/>
    </location>
</feature>
<name>A0AAE3EKM1_9SPIR</name>
<keyword evidence="3" id="KW-1185">Reference proteome</keyword>
<sequence length="180" mass="21945">MEISNFFYLNRYGVLVFKYLVSPFLIITGLINIIIQADYFIILLSVFLMVFVFYVFPWYTSRQYRVLIRNNEISAKKILNKTEIYFKETDIKAVFYRSFHTNLGRLFLYQVCIELIDKKYICFCYYVDYQLKPFDNSPYQYNNYDILRKENDQFYYYTEGLGINLDKSKIIGKMKLFEKY</sequence>
<feature type="transmembrane region" description="Helical" evidence="1">
    <location>
        <begin position="40"/>
        <end position="59"/>
    </location>
</feature>
<evidence type="ECO:0000313" key="3">
    <source>
        <dbReference type="Proteomes" id="UP001198163"/>
    </source>
</evidence>
<keyword evidence="1" id="KW-1133">Transmembrane helix</keyword>
<keyword evidence="1" id="KW-0472">Membrane</keyword>
<proteinExistence type="predicted"/>
<gene>
    <name evidence="2" type="ORF">K7J14_14955</name>
</gene>
<keyword evidence="1" id="KW-0812">Transmembrane</keyword>